<dbReference type="GO" id="GO:0051996">
    <property type="term" value="F:squalene synthase [NAD(P)H] activity"/>
    <property type="evidence" value="ECO:0007669"/>
    <property type="project" value="InterPro"/>
</dbReference>
<dbReference type="GO" id="GO:0004311">
    <property type="term" value="F:geranylgeranyl diphosphate synthase activity"/>
    <property type="evidence" value="ECO:0007669"/>
    <property type="project" value="InterPro"/>
</dbReference>
<dbReference type="PROSITE" id="PS01045">
    <property type="entry name" value="SQUALEN_PHYTOEN_SYN_2"/>
    <property type="match status" value="1"/>
</dbReference>
<organism evidence="4">
    <name type="scientific">hydrothermal vent metagenome</name>
    <dbReference type="NCBI Taxonomy" id="652676"/>
    <lineage>
        <taxon>unclassified sequences</taxon>
        <taxon>metagenomes</taxon>
        <taxon>ecological metagenomes</taxon>
    </lineage>
</organism>
<dbReference type="InterPro" id="IPR019845">
    <property type="entry name" value="Squalene/phytoene_synthase_CS"/>
</dbReference>
<name>A0A160TLG1_9ZZZZ</name>
<evidence type="ECO:0000256" key="1">
    <source>
        <dbReference type="ARBA" id="ARBA00004684"/>
    </source>
</evidence>
<dbReference type="SFLD" id="SFLDG01212">
    <property type="entry name" value="Phytoene_synthase_like"/>
    <property type="match status" value="1"/>
</dbReference>
<accession>A0A160TLG1</accession>
<dbReference type="InterPro" id="IPR002060">
    <property type="entry name" value="Squ/phyt_synthse"/>
</dbReference>
<keyword evidence="3" id="KW-0125">Carotenoid biosynthesis</keyword>
<dbReference type="FunFam" id="1.10.600.10:FF:000020">
    <property type="entry name" value="Phytoene synthase"/>
    <property type="match status" value="1"/>
</dbReference>
<dbReference type="Pfam" id="PF00494">
    <property type="entry name" value="SQS_PSY"/>
    <property type="match status" value="1"/>
</dbReference>
<dbReference type="EC" id="2.5.1.32" evidence="4"/>
<keyword evidence="2 4" id="KW-0808">Transferase</keyword>
<sequence>MSPTLPGRDAIVATAAESIARGSKSFATASRLFDRRTRERAWLLYAWCRKCDDIADGQDHGHGMSRVDDAPERLARISAMTEAALAGHQVGDPAFDALRIVVAETAMPPRFARDLIAGFALDAEDWRPRSEDDLYTYCYHVAGAVGCMMAVAMGVPPGDEATLDRACDLGMAFQLANIARDIEEDDRVGRCYLPVEWLVEMDIPPGQHMKPPFRQRLAVLAKRLAARAEAFETSARAGTPALPLQSAWAVLAAAGIYGAIGREVAARGEHAWDRRVTTSTGAKIAMIVRAAREAIGRRTLYPPVPRDPNLWTRPR</sequence>
<protein>
    <submittedName>
        <fullName evidence="4">Phytoene synthase</fullName>
        <ecNumber evidence="4">2.5.1.32</ecNumber>
    </submittedName>
</protein>
<dbReference type="GO" id="GO:0046905">
    <property type="term" value="F:15-cis-phytoene synthase activity"/>
    <property type="evidence" value="ECO:0007669"/>
    <property type="project" value="UniProtKB-EC"/>
</dbReference>
<dbReference type="InterPro" id="IPR033904">
    <property type="entry name" value="Trans_IPPS_HH"/>
</dbReference>
<dbReference type="SFLD" id="SFLDS00005">
    <property type="entry name" value="Isoprenoid_Synthase_Type_I"/>
    <property type="match status" value="1"/>
</dbReference>
<reference evidence="4" key="1">
    <citation type="submission" date="2015-10" db="EMBL/GenBank/DDBJ databases">
        <authorList>
            <person name="Gilbert D.G."/>
        </authorList>
    </citation>
    <scope>NUCLEOTIDE SEQUENCE</scope>
</reference>
<dbReference type="InterPro" id="IPR044843">
    <property type="entry name" value="Trans_IPPS_bact-type"/>
</dbReference>
<dbReference type="SFLD" id="SFLDG01018">
    <property type="entry name" value="Squalene/Phytoene_Synthase_Lik"/>
    <property type="match status" value="1"/>
</dbReference>
<dbReference type="PANTHER" id="PTHR31480">
    <property type="entry name" value="BIFUNCTIONAL LYCOPENE CYCLASE/PHYTOENE SYNTHASE"/>
    <property type="match status" value="1"/>
</dbReference>
<dbReference type="GO" id="GO:0016117">
    <property type="term" value="P:carotenoid biosynthetic process"/>
    <property type="evidence" value="ECO:0007669"/>
    <property type="project" value="UniProtKB-KW"/>
</dbReference>
<evidence type="ECO:0000313" key="4">
    <source>
        <dbReference type="EMBL" id="CUS46140.1"/>
    </source>
</evidence>
<evidence type="ECO:0000256" key="3">
    <source>
        <dbReference type="ARBA" id="ARBA00022746"/>
    </source>
</evidence>
<dbReference type="Gene3D" id="1.10.600.10">
    <property type="entry name" value="Farnesyl Diphosphate Synthase"/>
    <property type="match status" value="1"/>
</dbReference>
<evidence type="ECO:0000256" key="2">
    <source>
        <dbReference type="ARBA" id="ARBA00022679"/>
    </source>
</evidence>
<comment type="pathway">
    <text evidence="1">Carotenoid biosynthesis; phytoene biosynthesis.</text>
</comment>
<gene>
    <name evidence="4" type="ORF">MGWOODY_Smn782</name>
</gene>
<dbReference type="InterPro" id="IPR008949">
    <property type="entry name" value="Isoprenoid_synthase_dom_sf"/>
</dbReference>
<proteinExistence type="predicted"/>
<dbReference type="AlphaFoldDB" id="A0A160TLG1"/>
<dbReference type="CDD" id="cd00683">
    <property type="entry name" value="Trans_IPPS_HH"/>
    <property type="match status" value="1"/>
</dbReference>
<dbReference type="EMBL" id="CZQE01000343">
    <property type="protein sequence ID" value="CUS46140.1"/>
    <property type="molecule type" value="Genomic_DNA"/>
</dbReference>
<dbReference type="SUPFAM" id="SSF48576">
    <property type="entry name" value="Terpenoid synthases"/>
    <property type="match status" value="1"/>
</dbReference>